<dbReference type="AlphaFoldDB" id="A0A7J6WFH5"/>
<protein>
    <submittedName>
        <fullName evidence="10">Polyphenol oxidase protein</fullName>
    </submittedName>
</protein>
<evidence type="ECO:0000256" key="1">
    <source>
        <dbReference type="ARBA" id="ARBA00001973"/>
    </source>
</evidence>
<sequence>MSLSFLATTTPTTTSVNNPSFDRRSSKGTHSVVPTLIRKRFSPTSCEQKREGNGAERSGIDRRDVLVGLGGLCGATAAFGNNMAVGAPVQPPDLSACRLANDLQLVNRVECCPPYGTTTITDFVLPDPSEPMRVRRSSEALAADPAYLEKFRRAVALMKALPADDPWNFMQQAQIHCAYCNDAYTQVGFPAVSLQLHGSWLFLPWHRYYIYFWEKILGKLIDDPTFAIPYWNYDQPSGMRFPDIYKNSPKDQNPLFDCIRNPEHINGAVMDYRYEFGDPNPTPEQEETVILENQKYLYNMFAENLFNPGNFMGQPISEGQTLNAPGTLENLHAIPHRFASQVERPRWNMGNFHTAARDPIFYAHHAQVDRLWSIYKERRAITTPEFPTEEWLEASFIFYDENRNVVKCKVRDCLDPTNLRYMYQTDEKAWLNIRRSYYAQKRAAPRSAGADELVAISEFGTEPRLLDTTIRVLVTRPKASRSQEEKDEAAENIFIDDFTFDHTDYAGFDVFVTKATEGLATADLGEFAGSFVHIPHAHGPSDHRNILHLGITYLLEDIADAEASEQLVVSIVPRSGVITLTGVSIQLVPKEGI</sequence>
<dbReference type="OrthoDB" id="6132182at2759"/>
<dbReference type="PANTHER" id="PTHR11474">
    <property type="entry name" value="TYROSINASE FAMILY MEMBER"/>
    <property type="match status" value="1"/>
</dbReference>
<accession>A0A7J6WFH5</accession>
<evidence type="ECO:0000256" key="6">
    <source>
        <dbReference type="ARBA" id="ARBA00023008"/>
    </source>
</evidence>
<keyword evidence="5" id="KW-0560">Oxidoreductase</keyword>
<dbReference type="EMBL" id="JABWDY010016341">
    <property type="protein sequence ID" value="KAF5196169.1"/>
    <property type="molecule type" value="Genomic_DNA"/>
</dbReference>
<keyword evidence="11" id="KW-1185">Reference proteome</keyword>
<feature type="region of interest" description="Disordered" evidence="8">
    <location>
        <begin position="1"/>
        <end position="34"/>
    </location>
</feature>
<keyword evidence="6" id="KW-0186">Copper</keyword>
<dbReference type="InterPro" id="IPR013788">
    <property type="entry name" value="Hemocyanin/hexamerin"/>
</dbReference>
<dbReference type="GO" id="GO:0046872">
    <property type="term" value="F:metal ion binding"/>
    <property type="evidence" value="ECO:0007669"/>
    <property type="project" value="UniProtKB-KW"/>
</dbReference>
<evidence type="ECO:0000259" key="9">
    <source>
        <dbReference type="PROSITE" id="PS00498"/>
    </source>
</evidence>
<dbReference type="Gene3D" id="1.10.1280.10">
    <property type="entry name" value="Di-copper center containing domain from catechol oxidase"/>
    <property type="match status" value="1"/>
</dbReference>
<dbReference type="InterPro" id="IPR008922">
    <property type="entry name" value="Di-copper_centre_dom_sf"/>
</dbReference>
<gene>
    <name evidence="10" type="ORF">FRX31_014245</name>
</gene>
<evidence type="ECO:0000256" key="2">
    <source>
        <dbReference type="ARBA" id="ARBA00009928"/>
    </source>
</evidence>
<dbReference type="PROSITE" id="PS00498">
    <property type="entry name" value="TYROSINASE_2"/>
    <property type="match status" value="1"/>
</dbReference>
<evidence type="ECO:0000313" key="10">
    <source>
        <dbReference type="EMBL" id="KAF5196169.1"/>
    </source>
</evidence>
<keyword evidence="3" id="KW-0479">Metal-binding</keyword>
<proteinExistence type="inferred from homology"/>
<evidence type="ECO:0000256" key="3">
    <source>
        <dbReference type="ARBA" id="ARBA00022723"/>
    </source>
</evidence>
<name>A0A7J6WFH5_THATH</name>
<comment type="caution">
    <text evidence="10">The sequence shown here is derived from an EMBL/GenBank/DDBJ whole genome shotgun (WGS) entry which is preliminary data.</text>
</comment>
<organism evidence="10 11">
    <name type="scientific">Thalictrum thalictroides</name>
    <name type="common">Rue-anemone</name>
    <name type="synonym">Anemone thalictroides</name>
    <dbReference type="NCBI Taxonomy" id="46969"/>
    <lineage>
        <taxon>Eukaryota</taxon>
        <taxon>Viridiplantae</taxon>
        <taxon>Streptophyta</taxon>
        <taxon>Embryophyta</taxon>
        <taxon>Tracheophyta</taxon>
        <taxon>Spermatophyta</taxon>
        <taxon>Magnoliopsida</taxon>
        <taxon>Ranunculales</taxon>
        <taxon>Ranunculaceae</taxon>
        <taxon>Thalictroideae</taxon>
        <taxon>Thalictrum</taxon>
    </lineage>
</organism>
<comment type="cofactor">
    <cofactor evidence="1">
        <name>Cu(2+)</name>
        <dbReference type="ChEBI" id="CHEBI:29036"/>
    </cofactor>
</comment>
<evidence type="ECO:0000313" key="11">
    <source>
        <dbReference type="Proteomes" id="UP000554482"/>
    </source>
</evidence>
<evidence type="ECO:0000256" key="5">
    <source>
        <dbReference type="ARBA" id="ARBA00023002"/>
    </source>
</evidence>
<dbReference type="InterPro" id="IPR022740">
    <property type="entry name" value="Polyphenol_oxidase_C"/>
</dbReference>
<dbReference type="Proteomes" id="UP000554482">
    <property type="component" value="Unassembled WGS sequence"/>
</dbReference>
<keyword evidence="7" id="KW-1015">Disulfide bond</keyword>
<feature type="domain" description="Tyrosinase copper-binding" evidence="9">
    <location>
        <begin position="358"/>
        <end position="369"/>
    </location>
</feature>
<comment type="similarity">
    <text evidence="2">Belongs to the tyrosinase family.</text>
</comment>
<evidence type="ECO:0000256" key="8">
    <source>
        <dbReference type="SAM" id="MobiDB-lite"/>
    </source>
</evidence>
<dbReference type="PANTHER" id="PTHR11474:SF76">
    <property type="entry name" value="SHKT DOMAIN-CONTAINING PROTEIN"/>
    <property type="match status" value="1"/>
</dbReference>
<dbReference type="PRINTS" id="PR00092">
    <property type="entry name" value="TYROSINASE"/>
</dbReference>
<dbReference type="InterPro" id="IPR002227">
    <property type="entry name" value="Tyrosinase_Cu-bd"/>
</dbReference>
<evidence type="ECO:0000256" key="7">
    <source>
        <dbReference type="ARBA" id="ARBA00023157"/>
    </source>
</evidence>
<evidence type="ECO:0000256" key="4">
    <source>
        <dbReference type="ARBA" id="ARBA00022784"/>
    </source>
</evidence>
<dbReference type="Pfam" id="PF12142">
    <property type="entry name" value="PPO1_DWL"/>
    <property type="match status" value="1"/>
</dbReference>
<dbReference type="SUPFAM" id="SSF48056">
    <property type="entry name" value="Di-copper centre-containing domain"/>
    <property type="match status" value="1"/>
</dbReference>
<dbReference type="Pfam" id="PF12143">
    <property type="entry name" value="PPO1_KFDV"/>
    <property type="match status" value="1"/>
</dbReference>
<dbReference type="InterPro" id="IPR050316">
    <property type="entry name" value="Tyrosinase/Hemocyanin"/>
</dbReference>
<keyword evidence="4" id="KW-0883">Thioether bond</keyword>
<dbReference type="PROSITE" id="PS00210">
    <property type="entry name" value="HEMOCYANIN_2"/>
    <property type="match status" value="1"/>
</dbReference>
<dbReference type="InterPro" id="IPR022739">
    <property type="entry name" value="Polyphenol_oxidase_cen"/>
</dbReference>
<dbReference type="GO" id="GO:0004097">
    <property type="term" value="F:catechol oxidase activity"/>
    <property type="evidence" value="ECO:0007669"/>
    <property type="project" value="InterPro"/>
</dbReference>
<dbReference type="Pfam" id="PF00264">
    <property type="entry name" value="Tyrosinase"/>
    <property type="match status" value="1"/>
</dbReference>
<reference evidence="10 11" key="1">
    <citation type="submission" date="2020-06" db="EMBL/GenBank/DDBJ databases">
        <title>Transcriptomic and genomic resources for Thalictrum thalictroides and T. hernandezii: Facilitating candidate gene discovery in an emerging model plant lineage.</title>
        <authorList>
            <person name="Arias T."/>
            <person name="Riano-Pachon D.M."/>
            <person name="Di Stilio V.S."/>
        </authorList>
    </citation>
    <scope>NUCLEOTIDE SEQUENCE [LARGE SCALE GENOMIC DNA]</scope>
    <source>
        <strain evidence="11">cv. WT478/WT964</strain>
        <tissue evidence="10">Leaves</tissue>
    </source>
</reference>